<dbReference type="Proteomes" id="UP000614469">
    <property type="component" value="Unassembled WGS sequence"/>
</dbReference>
<keyword evidence="1" id="KW-0472">Membrane</keyword>
<proteinExistence type="predicted"/>
<keyword evidence="1" id="KW-0812">Transmembrane</keyword>
<dbReference type="EMBL" id="JACNJN010000056">
    <property type="protein sequence ID" value="MBC8334256.1"/>
    <property type="molecule type" value="Genomic_DNA"/>
</dbReference>
<comment type="caution">
    <text evidence="2">The sequence shown here is derived from an EMBL/GenBank/DDBJ whole genome shotgun (WGS) entry which is preliminary data.</text>
</comment>
<gene>
    <name evidence="2" type="ORF">H8E29_03235</name>
</gene>
<reference evidence="2 3" key="1">
    <citation type="submission" date="2020-08" db="EMBL/GenBank/DDBJ databases">
        <title>Bridging the membrane lipid divide: bacteria of the FCB group superphylum have the potential to synthesize archaeal ether lipids.</title>
        <authorList>
            <person name="Villanueva L."/>
            <person name="Von Meijenfeldt F.A.B."/>
            <person name="Westbye A.B."/>
            <person name="Yadav S."/>
            <person name="Hopmans E.C."/>
            <person name="Dutilh B.E."/>
            <person name="Sinninghe Damste J.S."/>
        </authorList>
    </citation>
    <scope>NUCLEOTIDE SEQUENCE [LARGE SCALE GENOMIC DNA]</scope>
    <source>
        <strain evidence="2">NIOZ-UU36</strain>
    </source>
</reference>
<accession>A0A8J6TDS3</accession>
<evidence type="ECO:0000313" key="2">
    <source>
        <dbReference type="EMBL" id="MBC8334256.1"/>
    </source>
</evidence>
<sequence>MLKRFGLVILLSAIGGILGLMASIAFIWDWFGASWQQIEAVPEPVASLISIERDQLWVESESGILYKYNDAENCRTDCWMTVKSLPDPVWYDNPNPAEIKDTTCSPTLPLFNVEERIEQCHVEMWVSRNYVFTLRQNGSVYFWQSDIFGEWLVVELFFGLCGGCFFIFLPSMLFILLPEIFRRIIKWVRAG</sequence>
<organism evidence="2 3">
    <name type="scientific">Candidatus Desulfolinea nitratireducens</name>
    <dbReference type="NCBI Taxonomy" id="2841698"/>
    <lineage>
        <taxon>Bacteria</taxon>
        <taxon>Bacillati</taxon>
        <taxon>Chloroflexota</taxon>
        <taxon>Anaerolineae</taxon>
        <taxon>Anaerolineales</taxon>
        <taxon>Anaerolineales incertae sedis</taxon>
        <taxon>Candidatus Desulfolinea</taxon>
    </lineage>
</organism>
<name>A0A8J6TDS3_9CHLR</name>
<keyword evidence="1" id="KW-1133">Transmembrane helix</keyword>
<feature type="transmembrane region" description="Helical" evidence="1">
    <location>
        <begin position="7"/>
        <end position="28"/>
    </location>
</feature>
<protein>
    <submittedName>
        <fullName evidence="2">Uncharacterized protein</fullName>
    </submittedName>
</protein>
<dbReference type="AlphaFoldDB" id="A0A8J6TDS3"/>
<evidence type="ECO:0000256" key="1">
    <source>
        <dbReference type="SAM" id="Phobius"/>
    </source>
</evidence>
<evidence type="ECO:0000313" key="3">
    <source>
        <dbReference type="Proteomes" id="UP000614469"/>
    </source>
</evidence>
<feature type="transmembrane region" description="Helical" evidence="1">
    <location>
        <begin position="156"/>
        <end position="177"/>
    </location>
</feature>